<dbReference type="EMBL" id="OU893334">
    <property type="protein sequence ID" value="CAG9791469.1"/>
    <property type="molecule type" value="Genomic_DNA"/>
</dbReference>
<gene>
    <name evidence="1" type="ORF">DIATSA_LOCUS9081</name>
</gene>
<evidence type="ECO:0000313" key="1">
    <source>
        <dbReference type="EMBL" id="CAG9791469.1"/>
    </source>
</evidence>
<dbReference type="AlphaFoldDB" id="A0A9N9WG13"/>
<organism evidence="1 2">
    <name type="scientific">Diatraea saccharalis</name>
    <name type="common">sugarcane borer</name>
    <dbReference type="NCBI Taxonomy" id="40085"/>
    <lineage>
        <taxon>Eukaryota</taxon>
        <taxon>Metazoa</taxon>
        <taxon>Ecdysozoa</taxon>
        <taxon>Arthropoda</taxon>
        <taxon>Hexapoda</taxon>
        <taxon>Insecta</taxon>
        <taxon>Pterygota</taxon>
        <taxon>Neoptera</taxon>
        <taxon>Endopterygota</taxon>
        <taxon>Lepidoptera</taxon>
        <taxon>Glossata</taxon>
        <taxon>Ditrysia</taxon>
        <taxon>Pyraloidea</taxon>
        <taxon>Crambidae</taxon>
        <taxon>Crambinae</taxon>
        <taxon>Diatraea</taxon>
    </lineage>
</organism>
<dbReference type="Proteomes" id="UP001153714">
    <property type="component" value="Chromosome 3"/>
</dbReference>
<accession>A0A9N9WG13</accession>
<evidence type="ECO:0000313" key="2">
    <source>
        <dbReference type="Proteomes" id="UP001153714"/>
    </source>
</evidence>
<keyword evidence="2" id="KW-1185">Reference proteome</keyword>
<name>A0A9N9WG13_9NEOP</name>
<protein>
    <submittedName>
        <fullName evidence="1">Uncharacterized protein</fullName>
    </submittedName>
</protein>
<reference evidence="1" key="1">
    <citation type="submission" date="2021-12" db="EMBL/GenBank/DDBJ databases">
        <authorList>
            <person name="King R."/>
        </authorList>
    </citation>
    <scope>NUCLEOTIDE SEQUENCE</scope>
</reference>
<dbReference type="OrthoDB" id="7488542at2759"/>
<proteinExistence type="predicted"/>
<sequence length="220" mass="25411">MKPFFTSAHTQPQQHFKFGITQNSNAHNLNQQNNHQPKFKFGIPPSRQVKLPIAQPQQSGYKSHLPQHHLVISPLLLRDNSSLDIDHNLVKVNLSSVTSLNSTKVKQFVYRPQLNQNQPQLGYKPNFGQTQQQLGYRPQQRLPPQLSTDVSMCTAPPAKPQFHINELYNLNEPEYVESNCKNEECENDYNYNNEYVEYSDDLEPHYIDDQDNSEPPVQSI</sequence>
<reference evidence="1" key="2">
    <citation type="submission" date="2022-10" db="EMBL/GenBank/DDBJ databases">
        <authorList>
            <consortium name="ENA_rothamsted_submissions"/>
            <consortium name="culmorum"/>
            <person name="King R."/>
        </authorList>
    </citation>
    <scope>NUCLEOTIDE SEQUENCE</scope>
</reference>